<feature type="compositionally biased region" description="Low complexity" evidence="2">
    <location>
        <begin position="29"/>
        <end position="44"/>
    </location>
</feature>
<evidence type="ECO:0000256" key="1">
    <source>
        <dbReference type="ARBA" id="ARBA00005721"/>
    </source>
</evidence>
<dbReference type="OrthoDB" id="9808942at2"/>
<comment type="similarity">
    <text evidence="1">Belongs to the asp23 family.</text>
</comment>
<dbReference type="Proteomes" id="UP000198504">
    <property type="component" value="Unassembled WGS sequence"/>
</dbReference>
<keyword evidence="4" id="KW-1185">Reference proteome</keyword>
<sequence>MTAAPAATPATTVVAGPAAPSAPSPGHAPQPTRAGRVQQAAARAAEQVEGVHALGTATGRALVRAMGRVPGGRTTYGAGVSVEVGATQAAVDVSLVAEYGTPVPALADRVRSEVRTRVEREAGLEVVEVNVSVVGLHHPDDDVPPPVEPEPEAVDAALVDAASTDPVREADEDVQRIVFRAVEEAADAEVGVGDPSTSSGGTTSRVEDDRAPRDGGGPTVVLSGRAADGEGPDIVVADRVVLADEVVVVDSPAGDREPIEEQIERRVGEQQQRQG</sequence>
<name>A0A1H9F230_9ACTN</name>
<dbReference type="EMBL" id="FOFA01000003">
    <property type="protein sequence ID" value="SEQ31909.1"/>
    <property type="molecule type" value="Genomic_DNA"/>
</dbReference>
<feature type="region of interest" description="Disordered" evidence="2">
    <location>
        <begin position="188"/>
        <end position="230"/>
    </location>
</feature>
<protein>
    <submittedName>
        <fullName evidence="3">Uncharacterized conserved protein YloU, alkaline shock protein (Asp23) family</fullName>
    </submittedName>
</protein>
<dbReference type="STRING" id="1036181.SAMN05421756_103122"/>
<dbReference type="PANTHER" id="PTHR34297:SF3">
    <property type="entry name" value="ALKALINE SHOCK PROTEIN 23"/>
    <property type="match status" value="1"/>
</dbReference>
<evidence type="ECO:0000313" key="3">
    <source>
        <dbReference type="EMBL" id="SEQ31909.1"/>
    </source>
</evidence>
<dbReference type="PANTHER" id="PTHR34297">
    <property type="entry name" value="HYPOTHETICAL CYTOSOLIC PROTEIN-RELATED"/>
    <property type="match status" value="1"/>
</dbReference>
<feature type="region of interest" description="Disordered" evidence="2">
    <location>
        <begin position="249"/>
        <end position="275"/>
    </location>
</feature>
<evidence type="ECO:0000313" key="4">
    <source>
        <dbReference type="Proteomes" id="UP000198504"/>
    </source>
</evidence>
<gene>
    <name evidence="3" type="ORF">SAMN05421756_103122</name>
</gene>
<dbReference type="AlphaFoldDB" id="A0A1H9F230"/>
<proteinExistence type="inferred from homology"/>
<evidence type="ECO:0000256" key="2">
    <source>
        <dbReference type="SAM" id="MobiDB-lite"/>
    </source>
</evidence>
<dbReference type="Pfam" id="PF03780">
    <property type="entry name" value="Asp23"/>
    <property type="match status" value="1"/>
</dbReference>
<dbReference type="RefSeq" id="WP_091178773.1">
    <property type="nucleotide sequence ID" value="NZ_FOFA01000003.1"/>
</dbReference>
<feature type="compositionally biased region" description="Basic and acidic residues" evidence="2">
    <location>
        <begin position="253"/>
        <end position="268"/>
    </location>
</feature>
<accession>A0A1H9F230</accession>
<feature type="compositionally biased region" description="Low complexity" evidence="2">
    <location>
        <begin position="188"/>
        <end position="204"/>
    </location>
</feature>
<feature type="compositionally biased region" description="Low complexity" evidence="2">
    <location>
        <begin position="1"/>
        <end position="19"/>
    </location>
</feature>
<feature type="region of interest" description="Disordered" evidence="2">
    <location>
        <begin position="1"/>
        <end position="44"/>
    </location>
</feature>
<dbReference type="InterPro" id="IPR005531">
    <property type="entry name" value="Asp23"/>
</dbReference>
<reference evidence="4" key="1">
    <citation type="submission" date="2016-10" db="EMBL/GenBank/DDBJ databases">
        <authorList>
            <person name="Varghese N."/>
            <person name="Submissions S."/>
        </authorList>
    </citation>
    <scope>NUCLEOTIDE SEQUENCE [LARGE SCALE GENOMIC DNA]</scope>
    <source>
        <strain evidence="4">CGMCC 4.6856</strain>
    </source>
</reference>
<organism evidence="3 4">
    <name type="scientific">Microlunatus flavus</name>
    <dbReference type="NCBI Taxonomy" id="1036181"/>
    <lineage>
        <taxon>Bacteria</taxon>
        <taxon>Bacillati</taxon>
        <taxon>Actinomycetota</taxon>
        <taxon>Actinomycetes</taxon>
        <taxon>Propionibacteriales</taxon>
        <taxon>Propionibacteriaceae</taxon>
        <taxon>Microlunatus</taxon>
    </lineage>
</organism>